<dbReference type="PANTHER" id="PTHR48111">
    <property type="entry name" value="REGULATOR OF RPOS"/>
    <property type="match status" value="1"/>
</dbReference>
<dbReference type="GO" id="GO:0005829">
    <property type="term" value="C:cytosol"/>
    <property type="evidence" value="ECO:0007669"/>
    <property type="project" value="TreeGrafter"/>
</dbReference>
<dbReference type="PANTHER" id="PTHR48111:SF1">
    <property type="entry name" value="TWO-COMPONENT RESPONSE REGULATOR ORR33"/>
    <property type="match status" value="1"/>
</dbReference>
<keyword evidence="3" id="KW-0805">Transcription regulation</keyword>
<dbReference type="InterPro" id="IPR011006">
    <property type="entry name" value="CheY-like_superfamily"/>
</dbReference>
<protein>
    <submittedName>
        <fullName evidence="9">DNA-binding response OmpR family regulator</fullName>
    </submittedName>
</protein>
<proteinExistence type="predicted"/>
<sequence>MTDHTPPPSDARADPNGAPDRSESLADHSPRTDGGPITVLQVEPDPRSAELLEAFAARLTDRVRVRTVDRFADALDAVETGVEFDGERVSVDCVVTEQRLPDGSGVDLTERLREADRGVPVVFYTTCPGEEREAAAFGAGADAYFEKGSDRGRYDAILDRIRALVDERRDREGDARAGVASTPRAPGAPGETLRSEE</sequence>
<dbReference type="AlphaFoldDB" id="A0A8J7RVU3"/>
<dbReference type="GO" id="GO:0006355">
    <property type="term" value="P:regulation of DNA-templated transcription"/>
    <property type="evidence" value="ECO:0007669"/>
    <property type="project" value="TreeGrafter"/>
</dbReference>
<reference evidence="9 10" key="1">
    <citation type="submission" date="2021-03" db="EMBL/GenBank/DDBJ databases">
        <title>Genomic Encyclopedia of Type Strains, Phase IV (KMG-IV): sequencing the most valuable type-strain genomes for metagenomic binning, comparative biology and taxonomic classification.</title>
        <authorList>
            <person name="Goeker M."/>
        </authorList>
    </citation>
    <scope>NUCLEOTIDE SEQUENCE [LARGE SCALE GENOMIC DNA]</scope>
    <source>
        <strain evidence="9 10">DSM 12287</strain>
    </source>
</reference>
<name>A0A8J7RVU3_9EURY</name>
<organism evidence="9 10">
    <name type="scientific">Halorubrum trapanicum</name>
    <dbReference type="NCBI Taxonomy" id="29284"/>
    <lineage>
        <taxon>Archaea</taxon>
        <taxon>Methanobacteriati</taxon>
        <taxon>Methanobacteriota</taxon>
        <taxon>Stenosarchaea group</taxon>
        <taxon>Halobacteria</taxon>
        <taxon>Halobacteriales</taxon>
        <taxon>Haloferacaceae</taxon>
        <taxon>Halorubrum</taxon>
    </lineage>
</organism>
<feature type="region of interest" description="Disordered" evidence="7">
    <location>
        <begin position="168"/>
        <end position="197"/>
    </location>
</feature>
<dbReference type="Pfam" id="PF00072">
    <property type="entry name" value="Response_reg"/>
    <property type="match status" value="1"/>
</dbReference>
<dbReference type="Gene3D" id="3.40.50.2300">
    <property type="match status" value="1"/>
</dbReference>
<evidence type="ECO:0000256" key="1">
    <source>
        <dbReference type="ARBA" id="ARBA00022553"/>
    </source>
</evidence>
<evidence type="ECO:0000256" key="6">
    <source>
        <dbReference type="PROSITE-ProRule" id="PRU00169"/>
    </source>
</evidence>
<keyword evidence="2" id="KW-0902">Two-component regulatory system</keyword>
<evidence type="ECO:0000313" key="10">
    <source>
        <dbReference type="Proteomes" id="UP000770586"/>
    </source>
</evidence>
<keyword evidence="4 9" id="KW-0238">DNA-binding</keyword>
<feature type="region of interest" description="Disordered" evidence="7">
    <location>
        <begin position="1"/>
        <end position="44"/>
    </location>
</feature>
<evidence type="ECO:0000256" key="2">
    <source>
        <dbReference type="ARBA" id="ARBA00023012"/>
    </source>
</evidence>
<dbReference type="GO" id="GO:0000976">
    <property type="term" value="F:transcription cis-regulatory region binding"/>
    <property type="evidence" value="ECO:0007669"/>
    <property type="project" value="TreeGrafter"/>
</dbReference>
<evidence type="ECO:0000313" key="9">
    <source>
        <dbReference type="EMBL" id="MBP1902542.1"/>
    </source>
</evidence>
<dbReference type="InterPro" id="IPR039420">
    <property type="entry name" value="WalR-like"/>
</dbReference>
<dbReference type="GO" id="GO:0032993">
    <property type="term" value="C:protein-DNA complex"/>
    <property type="evidence" value="ECO:0007669"/>
    <property type="project" value="TreeGrafter"/>
</dbReference>
<dbReference type="PROSITE" id="PS50110">
    <property type="entry name" value="RESPONSE_REGULATORY"/>
    <property type="match status" value="1"/>
</dbReference>
<dbReference type="Proteomes" id="UP000770586">
    <property type="component" value="Unassembled WGS sequence"/>
</dbReference>
<keyword evidence="5" id="KW-0804">Transcription</keyword>
<evidence type="ECO:0000256" key="7">
    <source>
        <dbReference type="SAM" id="MobiDB-lite"/>
    </source>
</evidence>
<dbReference type="SMART" id="SM00448">
    <property type="entry name" value="REC"/>
    <property type="match status" value="1"/>
</dbReference>
<evidence type="ECO:0000256" key="4">
    <source>
        <dbReference type="ARBA" id="ARBA00023125"/>
    </source>
</evidence>
<keyword evidence="10" id="KW-1185">Reference proteome</keyword>
<dbReference type="CDD" id="cd00156">
    <property type="entry name" value="REC"/>
    <property type="match status" value="1"/>
</dbReference>
<dbReference type="RefSeq" id="WP_210113407.1">
    <property type="nucleotide sequence ID" value="NZ_BAAADX010000001.1"/>
</dbReference>
<dbReference type="OrthoDB" id="330337at2157"/>
<dbReference type="GO" id="GO:0000156">
    <property type="term" value="F:phosphorelay response regulator activity"/>
    <property type="evidence" value="ECO:0007669"/>
    <property type="project" value="TreeGrafter"/>
</dbReference>
<comment type="caution">
    <text evidence="6">Lacks conserved residue(s) required for the propagation of feature annotation.</text>
</comment>
<feature type="compositionally biased region" description="Basic and acidic residues" evidence="7">
    <location>
        <begin position="20"/>
        <end position="31"/>
    </location>
</feature>
<accession>A0A8J7RVU3</accession>
<evidence type="ECO:0000256" key="5">
    <source>
        <dbReference type="ARBA" id="ARBA00023163"/>
    </source>
</evidence>
<evidence type="ECO:0000256" key="3">
    <source>
        <dbReference type="ARBA" id="ARBA00023015"/>
    </source>
</evidence>
<feature type="domain" description="Response regulatory" evidence="8">
    <location>
        <begin position="38"/>
        <end position="162"/>
    </location>
</feature>
<dbReference type="SUPFAM" id="SSF52172">
    <property type="entry name" value="CheY-like"/>
    <property type="match status" value="1"/>
</dbReference>
<dbReference type="EMBL" id="JAGGKE010000009">
    <property type="protein sequence ID" value="MBP1902542.1"/>
    <property type="molecule type" value="Genomic_DNA"/>
</dbReference>
<evidence type="ECO:0000259" key="8">
    <source>
        <dbReference type="PROSITE" id="PS50110"/>
    </source>
</evidence>
<dbReference type="InterPro" id="IPR001789">
    <property type="entry name" value="Sig_transdc_resp-reg_receiver"/>
</dbReference>
<comment type="caution">
    <text evidence="9">The sequence shown here is derived from an EMBL/GenBank/DDBJ whole genome shotgun (WGS) entry which is preliminary data.</text>
</comment>
<gene>
    <name evidence="9" type="ORF">J2744_002234</name>
</gene>
<keyword evidence="1" id="KW-0597">Phosphoprotein</keyword>